<dbReference type="Gene3D" id="3.40.50.300">
    <property type="entry name" value="P-loop containing nucleotide triphosphate hydrolases"/>
    <property type="match status" value="1"/>
</dbReference>
<organism evidence="1 2">
    <name type="scientific">Vagococcus carniphilus</name>
    <dbReference type="NCBI Taxonomy" id="218144"/>
    <lineage>
        <taxon>Bacteria</taxon>
        <taxon>Bacillati</taxon>
        <taxon>Bacillota</taxon>
        <taxon>Bacilli</taxon>
        <taxon>Lactobacillales</taxon>
        <taxon>Enterococcaceae</taxon>
        <taxon>Vagococcus</taxon>
    </lineage>
</organism>
<dbReference type="SUPFAM" id="SSF52540">
    <property type="entry name" value="P-loop containing nucleoside triphosphate hydrolases"/>
    <property type="match status" value="1"/>
</dbReference>
<proteinExistence type="predicted"/>
<sequence length="194" mass="22313">MSLIVLIGPQAVGKMTIGKELEKRINGKLLFNHQTLDLYANFLGYTEEAFSLSDQTRFNLFEAFVNNKETNPTNSIIFTVMIDFDGKYDISFLEKIAKIFLNHQEAVYFVALTANLETRLKRNTHEDRLKAKPSKQNLEFSKHDLLSSLDKYRLETTQEELTHLFPNVSSLTIDNTHLTPHEVAEEIVTTFNLN</sequence>
<dbReference type="OrthoDB" id="193997at2"/>
<name>A0A430B919_9ENTE</name>
<keyword evidence="2" id="KW-1185">Reference proteome</keyword>
<dbReference type="GeneID" id="95579802"/>
<dbReference type="RefSeq" id="WP_126791065.1">
    <property type="nucleotide sequence ID" value="NZ_CP060720.1"/>
</dbReference>
<evidence type="ECO:0000313" key="2">
    <source>
        <dbReference type="Proteomes" id="UP000288028"/>
    </source>
</evidence>
<protein>
    <recommendedName>
        <fullName evidence="3">Shikimate kinase</fullName>
    </recommendedName>
</protein>
<evidence type="ECO:0000313" key="1">
    <source>
        <dbReference type="EMBL" id="RSU16840.1"/>
    </source>
</evidence>
<dbReference type="Proteomes" id="UP000288028">
    <property type="component" value="Unassembled WGS sequence"/>
</dbReference>
<dbReference type="EMBL" id="NGKB01000001">
    <property type="protein sequence ID" value="RSU16840.1"/>
    <property type="molecule type" value="Genomic_DNA"/>
</dbReference>
<dbReference type="AlphaFoldDB" id="A0A430B919"/>
<dbReference type="InterPro" id="IPR027417">
    <property type="entry name" value="P-loop_NTPase"/>
</dbReference>
<evidence type="ECO:0008006" key="3">
    <source>
        <dbReference type="Google" id="ProtNLM"/>
    </source>
</evidence>
<reference evidence="1 2" key="1">
    <citation type="submission" date="2017-05" db="EMBL/GenBank/DDBJ databases">
        <title>Vagococcus spp. assemblies.</title>
        <authorList>
            <person name="Gulvik C.A."/>
        </authorList>
    </citation>
    <scope>NUCLEOTIDE SEQUENCE [LARGE SCALE GENOMIC DNA]</scope>
    <source>
        <strain evidence="1 2">SS1714</strain>
    </source>
</reference>
<gene>
    <name evidence="1" type="ORF">CBF28_01240</name>
</gene>
<comment type="caution">
    <text evidence="1">The sequence shown here is derived from an EMBL/GenBank/DDBJ whole genome shotgun (WGS) entry which is preliminary data.</text>
</comment>
<accession>A0A430B919</accession>